<accession>A5G356</accession>
<dbReference type="STRING" id="349163.Acry_3100"/>
<gene>
    <name evidence="2" type="ordered locus">Acry_3100</name>
</gene>
<evidence type="ECO:0000313" key="3">
    <source>
        <dbReference type="Proteomes" id="UP000000245"/>
    </source>
</evidence>
<proteinExistence type="predicted"/>
<dbReference type="AlphaFoldDB" id="A5G356"/>
<feature type="region of interest" description="Disordered" evidence="1">
    <location>
        <begin position="66"/>
        <end position="87"/>
    </location>
</feature>
<dbReference type="HOGENOM" id="CLU_2476326_0_0_5"/>
<protein>
    <submittedName>
        <fullName evidence="2">Uncharacterized protein</fullName>
    </submittedName>
</protein>
<dbReference type="KEGG" id="acr:Acry_3100"/>
<reference evidence="2 3" key="1">
    <citation type="submission" date="2007-05" db="EMBL/GenBank/DDBJ databases">
        <title>Complete sequence of chromosome of Acidiphilium cryptum JF-5.</title>
        <authorList>
            <consortium name="US DOE Joint Genome Institute"/>
            <person name="Copeland A."/>
            <person name="Lucas S."/>
            <person name="Lapidus A."/>
            <person name="Barry K."/>
            <person name="Detter J.C."/>
            <person name="Glavina del Rio T."/>
            <person name="Hammon N."/>
            <person name="Israni S."/>
            <person name="Dalin E."/>
            <person name="Tice H."/>
            <person name="Pitluck S."/>
            <person name="Sims D."/>
            <person name="Brettin T."/>
            <person name="Bruce D."/>
            <person name="Han C."/>
            <person name="Schmutz J."/>
            <person name="Larimer F."/>
            <person name="Land M."/>
            <person name="Hauser L."/>
            <person name="Kyrpides N."/>
            <person name="Kim E."/>
            <person name="Magnuson T."/>
            <person name="Richardson P."/>
        </authorList>
    </citation>
    <scope>NUCLEOTIDE SEQUENCE [LARGE SCALE GENOMIC DNA]</scope>
    <source>
        <strain evidence="2 3">JF-5</strain>
    </source>
</reference>
<evidence type="ECO:0000256" key="1">
    <source>
        <dbReference type="SAM" id="MobiDB-lite"/>
    </source>
</evidence>
<organism evidence="2 3">
    <name type="scientific">Acidiphilium cryptum (strain JF-5)</name>
    <dbReference type="NCBI Taxonomy" id="349163"/>
    <lineage>
        <taxon>Bacteria</taxon>
        <taxon>Pseudomonadati</taxon>
        <taxon>Pseudomonadota</taxon>
        <taxon>Alphaproteobacteria</taxon>
        <taxon>Acetobacterales</taxon>
        <taxon>Acidocellaceae</taxon>
        <taxon>Acidiphilium</taxon>
    </lineage>
</organism>
<evidence type="ECO:0000313" key="2">
    <source>
        <dbReference type="EMBL" id="ABQ32288.1"/>
    </source>
</evidence>
<sequence length="87" mass="9682">MSGLHCRTTPNGRQTVILLEEAGLDFRIEPRARHRHSLDDFPNLKRRFTAIAARRACDLAQTINNTPTVSATRGRTRSARGQGDPDA</sequence>
<dbReference type="EMBL" id="CP000697">
    <property type="protein sequence ID" value="ABQ32288.1"/>
    <property type="molecule type" value="Genomic_DNA"/>
</dbReference>
<dbReference type="RefSeq" id="WP_012040543.1">
    <property type="nucleotide sequence ID" value="NC_009484.1"/>
</dbReference>
<name>A5G356_ACICJ</name>
<keyword evidence="3" id="KW-1185">Reference proteome</keyword>
<dbReference type="Proteomes" id="UP000000245">
    <property type="component" value="Chromosome"/>
</dbReference>